<dbReference type="OrthoDB" id="378549at2759"/>
<proteinExistence type="predicted"/>
<dbReference type="EMBL" id="CH671919">
    <property type="protein sequence ID" value="KOB58379.1"/>
    <property type="molecule type" value="Genomic_DNA"/>
</dbReference>
<dbReference type="Proteomes" id="UP000054289">
    <property type="component" value="Unassembled WGS sequence"/>
</dbReference>
<sequence>MRISKHLFSIGRKQYKSCRKSKKKKIFSPFDCFVNTNFKIFKKKWLKFIKKNKSYNKGEYVSRCYSNIDGNIEENIEIERRKENEKQSNDILFDEMHKKKKEKKNRMLKDNHHYHYHHHNNNNFTNFNSRFNQIIIYNVILKNDIINDIYLEVLFFDLDALSNVILNNSYGCMMINYLQIFYKKLKRVHIKNKLINLYTSKINNIYSNLLFYHTYKNKKNFLLHTSMYKQFSRTLKNMLKNKLDINVFTYQFISKEKKKKKAYIQLIKDDKIINDKNIHVNMNIIHMKEKYIHNYLFKIMNNMFINRFIYLYNKKEKKKNFGHIKENVNKMNVCRTPLKSNIISYFNFKNKFLKKNFIINKRYKYAFTGLRSQFFNKLKSYKEKNNNINSINSINNVYNIYNIYNINNIYNNHLSNNPVDKHIYNSKIHAYQNIFSNFNLLKLNHIFFKLNHKNKEECKEILNINYDMFIHTFINKRKGKKKYFLLFIKYYKEIFNTNDIFIIDRENVKKNFFFFFYHTLIGGPTFFFFNKEKEKGSITCNIPKKQNKQKKKMIIKKRLSYILYNKTNYPRNISFFFGKRKNNKIINLITRNRRKPYFINLNNNELKYNSTDNYIIFFLYDLIFNHNFDIYKYMYTNLEREEEEEEKHTHNSFICTFNKNKNKNKSIKLNNILKDKLKNGRIILFTNDKKLQSMCFKINIFYQNVFNMLKYNNHNNNNKNYDTPYHIRNNNINLNKKLIKLYVFNDKMLFGNTPINNNNKRNIKKVDKYQLFSFSKSDDTCFFNIIISFKKLKIYNEKDFEEVINLNAEHILKDIVKIEEGLQRNIYNTEIIKKRNNKKRNKKKEVFDIDINNEMDNENMNDINYNPNKYDNCDDLYKNYKERFDILINELNDSNIKSYTLKEKSEGEEEKKKLCVMWELDLSYNYFKEISIDNILSIMISKNIIPHKNILQLNNLRTLNLRKNNLIYFPYISNFVLDGLVNIHISHNYINGCNNYIDKIDNMTYISKNLCEEDIKNKINNINFNNEGTWNKIIPNLKNIYVQNNYLQSFFSLKYLINKHKNIKYINISFNKINFLTDLFILKNVEHINLSYNTFMNVESNMTSHGITKDINNNMDEKNDIYHNNINKNETTQQDEEITINVDHTIEQTSTHFCIEGQENKNMLISDSTYKNQHDNDNNNVHNKDNNNEIIFHNLLLNLKFFFPSLKNLNIKYTEVYQKFKLYIKKEDYKYEQNYFIDFK</sequence>
<evidence type="ECO:0000313" key="2">
    <source>
        <dbReference type="Proteomes" id="UP000054289"/>
    </source>
</evidence>
<dbReference type="OMA" id="KMINAFI"/>
<protein>
    <recommendedName>
        <fullName evidence="3">Leucine-rich repeat protein</fullName>
    </recommendedName>
</protein>
<dbReference type="KEGG" id="pfh:PFHG_00121"/>
<organism evidence="1 2">
    <name type="scientific">Plasmodium falciparum (isolate HB3)</name>
    <dbReference type="NCBI Taxonomy" id="137071"/>
    <lineage>
        <taxon>Eukaryota</taxon>
        <taxon>Sar</taxon>
        <taxon>Alveolata</taxon>
        <taxon>Apicomplexa</taxon>
        <taxon>Aconoidasida</taxon>
        <taxon>Haemosporida</taxon>
        <taxon>Plasmodiidae</taxon>
        <taxon>Plasmodium</taxon>
        <taxon>Plasmodium (Laverania)</taxon>
    </lineage>
</organism>
<accession>A0A0L7K669</accession>
<reference evidence="2" key="2">
    <citation type="submission" date="2006-03" db="EMBL/GenBank/DDBJ databases">
        <title>The genome sequence of the Plasmodium falciparum HB3.</title>
        <authorList>
            <consortium name="The Broad Institute Genome Sequencing Platform"/>
            <person name="Birren B."/>
            <person name="Lander E."/>
            <person name="Galagan J."/>
            <person name="Nusbaum C."/>
            <person name="Devon K."/>
            <person name="Henn M."/>
            <person name="Jaffe D."/>
            <person name="Butler J."/>
            <person name="Alvarez P."/>
            <person name="Gnerre S."/>
            <person name="Grabherr M."/>
            <person name="Kleber M."/>
            <person name="Mauceli E."/>
            <person name="Brockman W."/>
            <person name="MacCallum I.A."/>
            <person name="Rounsley S."/>
            <person name="Young S."/>
            <person name="LaButti K."/>
            <person name="Pushparaj V."/>
            <person name="DeCaprio D."/>
            <person name="Crawford M."/>
            <person name="Koehrsen M."/>
            <person name="Engels R."/>
            <person name="Montgomery P."/>
            <person name="Pearson M."/>
            <person name="Howarth C."/>
            <person name="Larson L."/>
            <person name="Luoma S."/>
            <person name="White J."/>
            <person name="Kodira C."/>
            <person name="Zeng Q."/>
            <person name="Oleary S."/>
            <person name="Yandava C."/>
            <person name="Alvarado L."/>
            <person name="Wirth D."/>
            <person name="Volkman S."/>
            <person name="Hartl D."/>
        </authorList>
    </citation>
    <scope>NUCLEOTIDE SEQUENCE [LARGE SCALE GENOMIC DNA]</scope>
</reference>
<dbReference type="SUPFAM" id="SSF52058">
    <property type="entry name" value="L domain-like"/>
    <property type="match status" value="1"/>
</dbReference>
<dbReference type="AlphaFoldDB" id="A0A0L7K669"/>
<reference evidence="1 2" key="1">
    <citation type="submission" date="2006-03" db="EMBL/GenBank/DDBJ databases">
        <title>Annotation of Plasmodium falciparum HB3.</title>
        <authorList>
            <consortium name="The Broad Institute Genome Sequencing Platform"/>
            <person name="Volkman S.K."/>
            <person name="Neafsey D.E."/>
            <person name="Dash A.P."/>
            <person name="Chitnis C.E."/>
            <person name="Hartl D.L."/>
            <person name="Young S.K."/>
            <person name="Zeng Q."/>
            <person name="Koehrsen M."/>
            <person name="Alvarado L."/>
            <person name="Berlin A."/>
            <person name="Borenstein D."/>
            <person name="Chapman S.B."/>
            <person name="Chen Z."/>
            <person name="Engels R."/>
            <person name="Freedman E."/>
            <person name="Gellesch M."/>
            <person name="Goldberg J."/>
            <person name="Griggs A."/>
            <person name="Gujja S."/>
            <person name="Heilman E.R."/>
            <person name="Heiman D.I."/>
            <person name="Howarth C."/>
            <person name="Jen D."/>
            <person name="Larson L."/>
            <person name="Mehta T."/>
            <person name="Neiman D."/>
            <person name="Park D."/>
            <person name="Pearson M."/>
            <person name="Roberts A."/>
            <person name="Saif S."/>
            <person name="Shea T."/>
            <person name="Shenoy N."/>
            <person name="Sisk P."/>
            <person name="Stolte C."/>
            <person name="Sykes S."/>
            <person name="Walk T."/>
            <person name="White J."/>
            <person name="Yandava C."/>
            <person name="Haas B."/>
            <person name="Henn M.R."/>
            <person name="Nusbaum C."/>
            <person name="Birren B."/>
        </authorList>
    </citation>
    <scope>NUCLEOTIDE SEQUENCE [LARGE SCALE GENOMIC DNA]</scope>
    <source>
        <strain evidence="1">HB3</strain>
    </source>
</reference>
<evidence type="ECO:0000313" key="1">
    <source>
        <dbReference type="EMBL" id="KOB58379.1"/>
    </source>
</evidence>
<name>A0A0L7K669_PLAFX</name>
<evidence type="ECO:0008006" key="3">
    <source>
        <dbReference type="Google" id="ProtNLM"/>
    </source>
</evidence>
<gene>
    <name evidence="1" type="ORF">PFHG_00121</name>
</gene>